<protein>
    <submittedName>
        <fullName evidence="4">DUF115 domain-containing protein</fullName>
    </submittedName>
</protein>
<sequence>ASSQQQETTSGNYFEAFNLNIKTKQEVEAEFTEELGFDPYDIDQMAEHSDAQPLFKENIANLMELQQAMSVMLIERFQKNMEAFKKYIPNIYEQFHEYKPQETLEFMCTSNGIPNLFFPERNEFFYKTYDPEALCKKQVDTVLEHCPFRQLKYSIDKEYLGQIHHRYLNEIVKYQNEKVPPVANPLLANSCPIAILMGIGLGYHVGYLYERIEVGNLVLIEPNSDLFFASLHTFDWANLLEFVNENHRGIFFMVGQTRDYVFEDLNAYYGRHGRMLAGFMWSMVHYRSKEINDISDRLIEDYERSYATLGFFDDHLFAVSHGIHHIMDKVHFMKRGALKDEYINTPICIVANGPSLSHDLPFLRKVQDKVFIFACGTALETLYNAGIRPHFYGCTERLKVVSEHLSIIPDQDFVRERVLVAGDVVHPDVTKMFNHTAIFGKADENFFWLAAAKLYDQFRHVAPVSLMNPLVGNLGVSSITQMGFKNVYLFGVDNGTKRKDLMTHPDENLFYNDISIKKREKQEEEEAKKTGKPLPDKSKKRDTPSAFPLNSVVEGNFGGEVATSYLYRLSASYMDVIMRNGKKNSSINYFNCSDGAKLKEASPVHSEDLDWWLDLPDIDTKKFIDYIDNEKTLVLEADEAKIKEMCDQTVLDLVIELIVKVLKGEDRPKTRLDYVFMLQTVCEILNKVRETRDYYVADFIDGSLYSMFAMFLRSLYLIKDEEEAVKITEGQVKYVLYFLEDVQKLYKFLPDYCAEDHHVHLNSKIGYDHPDSKAPDLVPRKPMVTAEDTANYPTRKFVKRYE</sequence>
<evidence type="ECO:0000313" key="5">
    <source>
        <dbReference type="Proteomes" id="UP000886829"/>
    </source>
</evidence>
<organism evidence="4 5">
    <name type="scientific">Candidatus Anaerobiospirillum pullistercoris</name>
    <dbReference type="NCBI Taxonomy" id="2838452"/>
    <lineage>
        <taxon>Bacteria</taxon>
        <taxon>Pseudomonadati</taxon>
        <taxon>Pseudomonadota</taxon>
        <taxon>Gammaproteobacteria</taxon>
        <taxon>Aeromonadales</taxon>
        <taxon>Succinivibrionaceae</taxon>
        <taxon>Anaerobiospirillum</taxon>
    </lineage>
</organism>
<evidence type="ECO:0000256" key="1">
    <source>
        <dbReference type="SAM" id="MobiDB-lite"/>
    </source>
</evidence>
<dbReference type="Proteomes" id="UP000886829">
    <property type="component" value="Unassembled WGS sequence"/>
</dbReference>
<gene>
    <name evidence="4" type="ORF">H9850_01940</name>
</gene>
<evidence type="ECO:0000259" key="2">
    <source>
        <dbReference type="Pfam" id="PF01973"/>
    </source>
</evidence>
<name>A0A9D1WCC8_9GAMM</name>
<dbReference type="InterPro" id="IPR002826">
    <property type="entry name" value="MptE-like"/>
</dbReference>
<comment type="caution">
    <text evidence="4">The sequence shown here is derived from an EMBL/GenBank/DDBJ whole genome shotgun (WGS) entry which is preliminary data.</text>
</comment>
<dbReference type="Pfam" id="PF01973">
    <property type="entry name" value="MptE-like"/>
    <property type="match status" value="1"/>
</dbReference>
<reference evidence="4" key="2">
    <citation type="submission" date="2021-04" db="EMBL/GenBank/DDBJ databases">
        <authorList>
            <person name="Gilroy R."/>
        </authorList>
    </citation>
    <scope>NUCLEOTIDE SEQUENCE</scope>
    <source>
        <strain evidence="4">USASDec5-558</strain>
    </source>
</reference>
<feature type="region of interest" description="Disordered" evidence="1">
    <location>
        <begin position="520"/>
        <end position="547"/>
    </location>
</feature>
<dbReference type="EMBL" id="DXEV01000037">
    <property type="protein sequence ID" value="HIX56217.1"/>
    <property type="molecule type" value="Genomic_DNA"/>
</dbReference>
<evidence type="ECO:0000313" key="4">
    <source>
        <dbReference type="EMBL" id="HIX56217.1"/>
    </source>
</evidence>
<feature type="compositionally biased region" description="Basic and acidic residues" evidence="1">
    <location>
        <begin position="520"/>
        <end position="543"/>
    </location>
</feature>
<accession>A0A9D1WCC8</accession>
<dbReference type="PANTHER" id="PTHR41786">
    <property type="entry name" value="MOTILITY ACCESSORY FACTOR MAF"/>
    <property type="match status" value="1"/>
</dbReference>
<dbReference type="AlphaFoldDB" id="A0A9D1WCC8"/>
<dbReference type="InterPro" id="IPR045376">
    <property type="entry name" value="Maf_N"/>
</dbReference>
<proteinExistence type="predicted"/>
<feature type="domain" description="6-hydroxymethylpterin diphosphokinase MptE-like" evidence="2">
    <location>
        <begin position="336"/>
        <end position="497"/>
    </location>
</feature>
<feature type="domain" description="Glycosyltransferase Maf N-terminal" evidence="3">
    <location>
        <begin position="76"/>
        <end position="305"/>
    </location>
</feature>
<evidence type="ECO:0000259" key="3">
    <source>
        <dbReference type="Pfam" id="PF20157"/>
    </source>
</evidence>
<feature type="non-terminal residue" evidence="4">
    <location>
        <position position="1"/>
    </location>
</feature>
<reference evidence="4" key="1">
    <citation type="journal article" date="2021" name="PeerJ">
        <title>Extensive microbial diversity within the chicken gut microbiome revealed by metagenomics and culture.</title>
        <authorList>
            <person name="Gilroy R."/>
            <person name="Ravi A."/>
            <person name="Getino M."/>
            <person name="Pursley I."/>
            <person name="Horton D.L."/>
            <person name="Alikhan N.F."/>
            <person name="Baker D."/>
            <person name="Gharbi K."/>
            <person name="Hall N."/>
            <person name="Watson M."/>
            <person name="Adriaenssens E.M."/>
            <person name="Foster-Nyarko E."/>
            <person name="Jarju S."/>
            <person name="Secka A."/>
            <person name="Antonio M."/>
            <person name="Oren A."/>
            <person name="Chaudhuri R.R."/>
            <person name="La Ragione R."/>
            <person name="Hildebrand F."/>
            <person name="Pallen M.J."/>
        </authorList>
    </citation>
    <scope>NUCLEOTIDE SEQUENCE</scope>
    <source>
        <strain evidence="4">USASDec5-558</strain>
    </source>
</reference>
<dbReference type="Pfam" id="PF20157">
    <property type="entry name" value="Maf_flag10_N"/>
    <property type="match status" value="1"/>
</dbReference>
<dbReference type="PANTHER" id="PTHR41786:SF1">
    <property type="entry name" value="6-HYDROXYMETHYLPTERIN DIPHOSPHOKINASE MPTE-LIKE DOMAIN-CONTAINING PROTEIN"/>
    <property type="match status" value="1"/>
</dbReference>